<dbReference type="RefSeq" id="XP_018043329.1">
    <property type="nucleotide sequence ID" value="XM_018183622.1"/>
</dbReference>
<evidence type="ECO:0000313" key="2">
    <source>
        <dbReference type="Proteomes" id="UP000077069"/>
    </source>
</evidence>
<dbReference type="OrthoDB" id="5403091at2759"/>
<dbReference type="AlphaFoldDB" id="A0A177CZM7"/>
<dbReference type="Proteomes" id="UP000077069">
    <property type="component" value="Unassembled WGS sequence"/>
</dbReference>
<name>A0A177CZM7_9PLEO</name>
<reference evidence="1 2" key="1">
    <citation type="submission" date="2016-05" db="EMBL/GenBank/DDBJ databases">
        <title>Comparative analysis of secretome profiles of manganese(II)-oxidizing ascomycete fungi.</title>
        <authorList>
            <consortium name="DOE Joint Genome Institute"/>
            <person name="Zeiner C.A."/>
            <person name="Purvine S.O."/>
            <person name="Zink E.M."/>
            <person name="Wu S."/>
            <person name="Pasa-Tolic L."/>
            <person name="Chaput D.L."/>
            <person name="Haridas S."/>
            <person name="Grigoriev I.V."/>
            <person name="Santelli C.M."/>
            <person name="Hansel C.M."/>
        </authorList>
    </citation>
    <scope>NUCLEOTIDE SEQUENCE [LARGE SCALE GENOMIC DNA]</scope>
    <source>
        <strain evidence="1 2">AP3s5-JAC2a</strain>
    </source>
</reference>
<proteinExistence type="predicted"/>
<dbReference type="EMBL" id="KV441548">
    <property type="protein sequence ID" value="OAG12964.1"/>
    <property type="molecule type" value="Genomic_DNA"/>
</dbReference>
<gene>
    <name evidence="1" type="ORF">CC84DRAFT_1227702</name>
</gene>
<evidence type="ECO:0000313" key="1">
    <source>
        <dbReference type="EMBL" id="OAG12964.1"/>
    </source>
</evidence>
<sequence>MTDYWINNRASMSCEQRLNLATFLVKLASARVSKDRVCQIALLLFRWAFGEGRELTSAEDSDGKNTHRSISMLVVQHLIPSACAWIKEAGYNLILLSDVPWNDCPSTISRGGPMFVESEFGKRSPTGFTPWRWMF</sequence>
<dbReference type="InterPro" id="IPR053204">
    <property type="entry name" value="Oxopyrrolidines_Biosynth-assoc"/>
</dbReference>
<protein>
    <submittedName>
        <fullName evidence="1">Uncharacterized protein</fullName>
    </submittedName>
</protein>
<keyword evidence="2" id="KW-1185">Reference proteome</keyword>
<dbReference type="PANTHER" id="PTHR38797:SF7">
    <property type="entry name" value="TRANSCRIPTION FACTOR DOMAIN-CONTAINING PROTEIN"/>
    <property type="match status" value="1"/>
</dbReference>
<dbReference type="Pfam" id="PF12311">
    <property type="entry name" value="DUF3632"/>
    <property type="match status" value="1"/>
</dbReference>
<dbReference type="GeneID" id="28767108"/>
<dbReference type="PANTHER" id="PTHR38797">
    <property type="entry name" value="NUCLEAR PORE COMPLEX PROTEIN NUP85-RELATED"/>
    <property type="match status" value="1"/>
</dbReference>
<accession>A0A177CZM7</accession>
<dbReference type="InParanoid" id="A0A177CZM7"/>
<organism evidence="1 2">
    <name type="scientific">Paraphaeosphaeria sporulosa</name>
    <dbReference type="NCBI Taxonomy" id="1460663"/>
    <lineage>
        <taxon>Eukaryota</taxon>
        <taxon>Fungi</taxon>
        <taxon>Dikarya</taxon>
        <taxon>Ascomycota</taxon>
        <taxon>Pezizomycotina</taxon>
        <taxon>Dothideomycetes</taxon>
        <taxon>Pleosporomycetidae</taxon>
        <taxon>Pleosporales</taxon>
        <taxon>Massarineae</taxon>
        <taxon>Didymosphaeriaceae</taxon>
        <taxon>Paraphaeosphaeria</taxon>
    </lineage>
</organism>
<dbReference type="InterPro" id="IPR022085">
    <property type="entry name" value="OpdG"/>
</dbReference>